<protein>
    <submittedName>
        <fullName evidence="2">Uncharacterized protein</fullName>
    </submittedName>
</protein>
<keyword evidence="1" id="KW-0812">Transmembrane</keyword>
<dbReference type="AlphaFoldDB" id="A0A224YAK9"/>
<evidence type="ECO:0000313" key="2">
    <source>
        <dbReference type="EMBL" id="MAA14708.1"/>
    </source>
</evidence>
<accession>A0A224YAK9</accession>
<organism evidence="2">
    <name type="scientific">Rhipicephalus zambeziensis</name>
    <dbReference type="NCBI Taxonomy" id="60191"/>
    <lineage>
        <taxon>Eukaryota</taxon>
        <taxon>Metazoa</taxon>
        <taxon>Ecdysozoa</taxon>
        <taxon>Arthropoda</taxon>
        <taxon>Chelicerata</taxon>
        <taxon>Arachnida</taxon>
        <taxon>Acari</taxon>
        <taxon>Parasitiformes</taxon>
        <taxon>Ixodida</taxon>
        <taxon>Ixodoidea</taxon>
        <taxon>Ixodidae</taxon>
        <taxon>Rhipicephalinae</taxon>
        <taxon>Rhipicephalus</taxon>
        <taxon>Rhipicephalus</taxon>
    </lineage>
</organism>
<feature type="transmembrane region" description="Helical" evidence="1">
    <location>
        <begin position="99"/>
        <end position="121"/>
    </location>
</feature>
<sequence>MPGCNSWQTLWHMASARFSGRLLAMRTALLLFWTIECLDRMERDKVLFVCQVAKNDVPLLFYHVRLLVDCLVYIVPDICVCICPHGLHLFSRGMILQATAFLVSTCCVCDMVTAAMLCVWLV</sequence>
<proteinExistence type="predicted"/>
<keyword evidence="1" id="KW-0472">Membrane</keyword>
<evidence type="ECO:0000256" key="1">
    <source>
        <dbReference type="SAM" id="Phobius"/>
    </source>
</evidence>
<dbReference type="EMBL" id="GFPF01003562">
    <property type="protein sequence ID" value="MAA14708.1"/>
    <property type="molecule type" value="Transcribed_RNA"/>
</dbReference>
<name>A0A224YAK9_9ACAR</name>
<keyword evidence="1" id="KW-1133">Transmembrane helix</keyword>
<reference evidence="2" key="1">
    <citation type="journal article" date="2017" name="Parasit. Vectors">
        <title>Sialotranscriptomics of Rhipicephalus zambeziensis reveals intricate expression profiles of secretory proteins and suggests tight temporal transcriptional regulation during blood-feeding.</title>
        <authorList>
            <person name="de Castro M.H."/>
            <person name="de Klerk D."/>
            <person name="Pienaar R."/>
            <person name="Rees D.J.G."/>
            <person name="Mans B.J."/>
        </authorList>
    </citation>
    <scope>NUCLEOTIDE SEQUENCE</scope>
    <source>
        <tissue evidence="2">Salivary glands</tissue>
    </source>
</reference>